<proteinExistence type="predicted"/>
<dbReference type="InterPro" id="IPR004007">
    <property type="entry name" value="DhaL_dom"/>
</dbReference>
<gene>
    <name evidence="3" type="ORF">GCM10022262_17130</name>
</gene>
<reference evidence="4" key="1">
    <citation type="journal article" date="2019" name="Int. J. Syst. Evol. Microbiol.">
        <title>The Global Catalogue of Microorganisms (GCM) 10K type strain sequencing project: providing services to taxonomists for standard genome sequencing and annotation.</title>
        <authorList>
            <consortium name="The Broad Institute Genomics Platform"/>
            <consortium name="The Broad Institute Genome Sequencing Center for Infectious Disease"/>
            <person name="Wu L."/>
            <person name="Ma J."/>
        </authorList>
    </citation>
    <scope>NUCLEOTIDE SEQUENCE [LARGE SCALE GENOMIC DNA]</scope>
    <source>
        <strain evidence="4">JCM 17459</strain>
    </source>
</reference>
<comment type="caution">
    <text evidence="3">The sequence shown here is derived from an EMBL/GenBank/DDBJ whole genome shotgun (WGS) entry which is preliminary data.</text>
</comment>
<dbReference type="InterPro" id="IPR036117">
    <property type="entry name" value="DhaL_dom_sf"/>
</dbReference>
<dbReference type="EMBL" id="BAABBA010000007">
    <property type="protein sequence ID" value="GAA4287354.1"/>
    <property type="molecule type" value="Genomic_DNA"/>
</dbReference>
<dbReference type="Gene3D" id="1.25.40.340">
    <property type="match status" value="1"/>
</dbReference>
<dbReference type="SMART" id="SM01120">
    <property type="entry name" value="Dak2"/>
    <property type="match status" value="1"/>
</dbReference>
<dbReference type="PROSITE" id="PS51480">
    <property type="entry name" value="DHAL"/>
    <property type="match status" value="1"/>
</dbReference>
<dbReference type="PANTHER" id="PTHR33434">
    <property type="entry name" value="DEGV DOMAIN-CONTAINING PROTEIN DR_1986-RELATED"/>
    <property type="match status" value="1"/>
</dbReference>
<evidence type="ECO:0000313" key="4">
    <source>
        <dbReference type="Proteomes" id="UP001499841"/>
    </source>
</evidence>
<accession>A0ABP8ETQ2</accession>
<dbReference type="PANTHER" id="PTHR33434:SF4">
    <property type="entry name" value="PHOSPHATASE PROTEIN"/>
    <property type="match status" value="1"/>
</dbReference>
<dbReference type="InterPro" id="IPR050270">
    <property type="entry name" value="DegV_domain_contain"/>
</dbReference>
<dbReference type="Pfam" id="PF21645">
    <property type="entry name" value="FakA-like_M"/>
    <property type="match status" value="1"/>
</dbReference>
<dbReference type="InterPro" id="IPR048394">
    <property type="entry name" value="FakA-like_M"/>
</dbReference>
<feature type="region of interest" description="Disordered" evidence="1">
    <location>
        <begin position="225"/>
        <end position="262"/>
    </location>
</feature>
<dbReference type="Proteomes" id="UP001499841">
    <property type="component" value="Unassembled WGS sequence"/>
</dbReference>
<dbReference type="SMART" id="SM01121">
    <property type="entry name" value="Dak1_2"/>
    <property type="match status" value="1"/>
</dbReference>
<feature type="domain" description="DhaL" evidence="2">
    <location>
        <begin position="11"/>
        <end position="200"/>
    </location>
</feature>
<dbReference type="SUPFAM" id="SSF101473">
    <property type="entry name" value="DhaL-like"/>
    <property type="match status" value="1"/>
</dbReference>
<organism evidence="3 4">
    <name type="scientific">Georgenia daeguensis</name>
    <dbReference type="NCBI Taxonomy" id="908355"/>
    <lineage>
        <taxon>Bacteria</taxon>
        <taxon>Bacillati</taxon>
        <taxon>Actinomycetota</taxon>
        <taxon>Actinomycetes</taxon>
        <taxon>Micrococcales</taxon>
        <taxon>Bogoriellaceae</taxon>
        <taxon>Georgenia</taxon>
    </lineage>
</organism>
<name>A0ABP8ETQ2_9MICO</name>
<sequence length="528" mass="52725">MVATLAELDAAAVRRWFEHALRSLLLVRDEIDRLNVFPVPDSDTGTNLVLTLAGAAEAVRPLGPDADLTALTRAAADGALLGARGNSGIIVGQCLQALAATFAGRASAGPGPVAAGLDAAAAQAREAVGRPVEGTILTVARAAAVAAAGAADEGGDLESVVRAAGLAARDALAETRGAFGGAGVDAGGVGYVVLLTALLDVVTATGDAGTARAERVTTFLARLGTRPAAGERAPEEPAEEPVNGPAPGEPTEEPALGPRPEDDGAGAFEVMYVLHAGADRAAAVREGLQRTGHSVAVVGGEHLWQVHVHTDDPAAALAGPGEMAQVCVRLVRRDPVRVGVVACTRAPGLLEHLARAGAAAVLDPDAATVVRAATDTLAGEVLVLPCDEPAAQAARTAAGHDGRSAPHRARPVRLHVAPPADDLLVLAAATEVGGALVNDLDDARRRADDARARMRSRAVPLTGDGAVRDALESLLVPGDELVTAVVGAGAGAGTGSEVRAAVAALAPAAEVVVVDGGQSSPALLLGVE</sequence>
<protein>
    <submittedName>
        <fullName evidence="3">DAK2 domain-containing protein</fullName>
    </submittedName>
</protein>
<evidence type="ECO:0000256" key="1">
    <source>
        <dbReference type="SAM" id="MobiDB-lite"/>
    </source>
</evidence>
<dbReference type="RefSeq" id="WP_345039916.1">
    <property type="nucleotide sequence ID" value="NZ_BAABBA010000007.1"/>
</dbReference>
<evidence type="ECO:0000259" key="2">
    <source>
        <dbReference type="PROSITE" id="PS51480"/>
    </source>
</evidence>
<dbReference type="Pfam" id="PF02734">
    <property type="entry name" value="Dak2"/>
    <property type="match status" value="1"/>
</dbReference>
<evidence type="ECO:0000313" key="3">
    <source>
        <dbReference type="EMBL" id="GAA4287354.1"/>
    </source>
</evidence>
<keyword evidence="4" id="KW-1185">Reference proteome</keyword>
<dbReference type="InterPro" id="IPR033470">
    <property type="entry name" value="FakA-like_C"/>
</dbReference>